<sequence>MVYKAEEVNKKIEEYKKYIKPIKINNIEVKYGENKNLSGYLYNKKEKYNTTDIELFIDDKLSMEISPRELQGAFQIIKNAKGKVGIIGLGLGYLTNEILKKESVSKVVVYEENKDIIDLYYKNFGENSKLEVLNQDGFKGKSDSFDSFIVDIYSYNLEDRVVLDYKKLNELHKIDEYYFFGFEHFLLSCPTSEIAFVYVPEYWTEALERVYRQLMDNGYINDFVPIAEEKVMKILLEFKKIL</sequence>
<dbReference type="Gene3D" id="3.40.50.150">
    <property type="entry name" value="Vaccinia Virus protein VP39"/>
    <property type="match status" value="1"/>
</dbReference>
<evidence type="ECO:0000313" key="1">
    <source>
        <dbReference type="EMBL" id="CUN76074.1"/>
    </source>
</evidence>
<protein>
    <submittedName>
        <fullName evidence="1">Spermidine synthase</fullName>
    </submittedName>
</protein>
<dbReference type="Proteomes" id="UP000095488">
    <property type="component" value="Unassembled WGS sequence"/>
</dbReference>
<proteinExistence type="predicted"/>
<gene>
    <name evidence="1" type="ORF">ERS852473_01016</name>
</gene>
<accession>A0ABM9UPN7</accession>
<name>A0ABM9UPN7_SARVE</name>
<evidence type="ECO:0000313" key="2">
    <source>
        <dbReference type="Proteomes" id="UP000095488"/>
    </source>
</evidence>
<dbReference type="EMBL" id="CYZR01000003">
    <property type="protein sequence ID" value="CUN76074.1"/>
    <property type="molecule type" value="Genomic_DNA"/>
</dbReference>
<dbReference type="RefSeq" id="WP_055258285.1">
    <property type="nucleotide sequence ID" value="NZ_CABIXL010000003.1"/>
</dbReference>
<dbReference type="InterPro" id="IPR029063">
    <property type="entry name" value="SAM-dependent_MTases_sf"/>
</dbReference>
<organism evidence="1 2">
    <name type="scientific">Sarcina ventriculi</name>
    <name type="common">Clostridium ventriculi</name>
    <dbReference type="NCBI Taxonomy" id="1267"/>
    <lineage>
        <taxon>Bacteria</taxon>
        <taxon>Bacillati</taxon>
        <taxon>Bacillota</taxon>
        <taxon>Clostridia</taxon>
        <taxon>Eubacteriales</taxon>
        <taxon>Clostridiaceae</taxon>
        <taxon>Sarcina</taxon>
    </lineage>
</organism>
<dbReference type="SUPFAM" id="SSF53335">
    <property type="entry name" value="S-adenosyl-L-methionine-dependent methyltransferases"/>
    <property type="match status" value="1"/>
</dbReference>
<comment type="caution">
    <text evidence="1">The sequence shown here is derived from an EMBL/GenBank/DDBJ whole genome shotgun (WGS) entry which is preliminary data.</text>
</comment>
<reference evidence="1 2" key="1">
    <citation type="submission" date="2015-09" db="EMBL/GenBank/DDBJ databases">
        <authorList>
            <consortium name="Pathogen Informatics"/>
        </authorList>
    </citation>
    <scope>NUCLEOTIDE SEQUENCE [LARGE SCALE GENOMIC DNA]</scope>
    <source>
        <strain evidence="1 2">2789STDY5834858</strain>
    </source>
</reference>
<keyword evidence="2" id="KW-1185">Reference proteome</keyword>